<protein>
    <recommendedName>
        <fullName evidence="4">Bacteriocin-associated integral membrane protein</fullName>
    </recommendedName>
</protein>
<feature type="transmembrane region" description="Helical" evidence="1">
    <location>
        <begin position="370"/>
        <end position="393"/>
    </location>
</feature>
<reference evidence="2 3" key="1">
    <citation type="journal article" date="2015" name="Genome Announc.">
        <title>Expanding the biotechnology potential of lactobacilli through comparative genomics of 213 strains and associated genera.</title>
        <authorList>
            <person name="Sun Z."/>
            <person name="Harris H.M."/>
            <person name="McCann A."/>
            <person name="Guo C."/>
            <person name="Argimon S."/>
            <person name="Zhang W."/>
            <person name="Yang X."/>
            <person name="Jeffery I.B."/>
            <person name="Cooney J.C."/>
            <person name="Kagawa T.F."/>
            <person name="Liu W."/>
            <person name="Song Y."/>
            <person name="Salvetti E."/>
            <person name="Wrobel A."/>
            <person name="Rasinkangas P."/>
            <person name="Parkhill J."/>
            <person name="Rea M.C."/>
            <person name="O'Sullivan O."/>
            <person name="Ritari J."/>
            <person name="Douillard F.P."/>
            <person name="Paul Ross R."/>
            <person name="Yang R."/>
            <person name="Briner A.E."/>
            <person name="Felis G.E."/>
            <person name="de Vos W.M."/>
            <person name="Barrangou R."/>
            <person name="Klaenhammer T.R."/>
            <person name="Caufield P.W."/>
            <person name="Cui Y."/>
            <person name="Zhang H."/>
            <person name="O'Toole P.W."/>
        </authorList>
    </citation>
    <scope>NUCLEOTIDE SEQUENCE [LARGE SCALE GENOMIC DNA]</scope>
    <source>
        <strain evidence="2 3">DSM 21775</strain>
    </source>
</reference>
<sequence length="476" mass="54289">MSNSGGSLHFCRDQLFFFSIYSVMFGIVSLMIFFVHHWGTFWITAYFSLLLYFSQILVYLLGGLIWSWSFRVSTILPAVRGNTKSRLTLTIVLIVKTATELIILFSLITLVQQLVINQKSKTQVATWSSLQTRYSPSLSLDITGKEQLSEDRQTYKLVKWATNHHGLISNYAGYNSDGGQHLNFENYTDYYNGGNVLMVNAEYFKQNKVVSKSGSSLIFYPDDSKIHILFPQKLSNKKKELTKMYTEQMGLQHFFENNHKVPQVKTHLMKNNQLRYTYSPAGIDLGYYDAKVPDPVIIVISPESLNGDNENADRLWNAMLSNNAFSFKNYGELNQKLVSLGMYKQIGAYTNIKSYAGKIYHDQEQKVTRLIVILGLMIGLLVFECFLACSLYFGIYQQAQAVRIFMGQSLVKVHYKFALLLSSLLVGELILMLNLRPGMVIVMEYYIAVLFLSLSILLVKSKLNVANIKNSLRGEL</sequence>
<keyword evidence="3" id="KW-1185">Reference proteome</keyword>
<evidence type="ECO:0000313" key="2">
    <source>
        <dbReference type="EMBL" id="KRN01152.1"/>
    </source>
</evidence>
<gene>
    <name evidence="2" type="ORF">FD13_GL001380</name>
</gene>
<feature type="transmembrane region" description="Helical" evidence="1">
    <location>
        <begin position="15"/>
        <end position="35"/>
    </location>
</feature>
<keyword evidence="1" id="KW-1133">Transmembrane helix</keyword>
<feature type="transmembrane region" description="Helical" evidence="1">
    <location>
        <begin position="413"/>
        <end position="433"/>
    </location>
</feature>
<feature type="transmembrane region" description="Helical" evidence="1">
    <location>
        <begin position="87"/>
        <end position="111"/>
    </location>
</feature>
<dbReference type="Proteomes" id="UP000051589">
    <property type="component" value="Unassembled WGS sequence"/>
</dbReference>
<evidence type="ECO:0008006" key="4">
    <source>
        <dbReference type="Google" id="ProtNLM"/>
    </source>
</evidence>
<organism evidence="2 3">
    <name type="scientific">Levilactobacillus senmaizukei DSM 21775 = NBRC 103853</name>
    <dbReference type="NCBI Taxonomy" id="1423803"/>
    <lineage>
        <taxon>Bacteria</taxon>
        <taxon>Bacillati</taxon>
        <taxon>Bacillota</taxon>
        <taxon>Bacilli</taxon>
        <taxon>Lactobacillales</taxon>
        <taxon>Lactobacillaceae</taxon>
        <taxon>Levilactobacillus</taxon>
    </lineage>
</organism>
<keyword evidence="1" id="KW-0812">Transmembrane</keyword>
<dbReference type="AlphaFoldDB" id="A0A0R2DAT9"/>
<comment type="caution">
    <text evidence="2">The sequence shown here is derived from an EMBL/GenBank/DDBJ whole genome shotgun (WGS) entry which is preliminary data.</text>
</comment>
<feature type="transmembrane region" description="Helical" evidence="1">
    <location>
        <begin position="439"/>
        <end position="459"/>
    </location>
</feature>
<evidence type="ECO:0000256" key="1">
    <source>
        <dbReference type="SAM" id="Phobius"/>
    </source>
</evidence>
<feature type="transmembrane region" description="Helical" evidence="1">
    <location>
        <begin position="41"/>
        <end position="66"/>
    </location>
</feature>
<dbReference type="PATRIC" id="fig|1423803.3.peg.1416"/>
<proteinExistence type="predicted"/>
<dbReference type="EMBL" id="AYZH01000032">
    <property type="protein sequence ID" value="KRN01152.1"/>
    <property type="molecule type" value="Genomic_DNA"/>
</dbReference>
<accession>A0A0R2DAT9</accession>
<evidence type="ECO:0000313" key="3">
    <source>
        <dbReference type="Proteomes" id="UP000051589"/>
    </source>
</evidence>
<name>A0A0R2DAT9_9LACO</name>
<keyword evidence="1" id="KW-0472">Membrane</keyword>